<comment type="caution">
    <text evidence="1">The sequence shown here is derived from an EMBL/GenBank/DDBJ whole genome shotgun (WGS) entry which is preliminary data.</text>
</comment>
<proteinExistence type="predicted"/>
<protein>
    <submittedName>
        <fullName evidence="1">Uncharacterized protein</fullName>
    </submittedName>
</protein>
<accession>A0A644X4M5</accession>
<evidence type="ECO:0000313" key="1">
    <source>
        <dbReference type="EMBL" id="MPM11106.1"/>
    </source>
</evidence>
<organism evidence="1">
    <name type="scientific">bioreactor metagenome</name>
    <dbReference type="NCBI Taxonomy" id="1076179"/>
    <lineage>
        <taxon>unclassified sequences</taxon>
        <taxon>metagenomes</taxon>
        <taxon>ecological metagenomes</taxon>
    </lineage>
</organism>
<name>A0A644X4M5_9ZZZZ</name>
<reference evidence="1" key="1">
    <citation type="submission" date="2019-08" db="EMBL/GenBank/DDBJ databases">
        <authorList>
            <person name="Kucharzyk K."/>
            <person name="Murdoch R.W."/>
            <person name="Higgins S."/>
            <person name="Loffler F."/>
        </authorList>
    </citation>
    <scope>NUCLEOTIDE SEQUENCE</scope>
</reference>
<gene>
    <name evidence="1" type="ORF">SDC9_57445</name>
</gene>
<dbReference type="AlphaFoldDB" id="A0A644X4M5"/>
<dbReference type="EMBL" id="VSSQ01001785">
    <property type="protein sequence ID" value="MPM11106.1"/>
    <property type="molecule type" value="Genomic_DNA"/>
</dbReference>
<sequence length="128" mass="14166">MPCDIGQVWKARKQNPDAFRILCDILDDSVKWLNGTSRDALLSELSLHSDEYTFSSTADALAQKPVLIVAATLDTCTPPESHCEPLAQKILAENGTMLRQVSLPTDHFAADYRIELALTAGRFFTDLN</sequence>